<evidence type="ECO:0000313" key="4">
    <source>
        <dbReference type="Proteomes" id="UP000799750"/>
    </source>
</evidence>
<dbReference type="AlphaFoldDB" id="A0A6A6QF45"/>
<keyword evidence="1" id="KW-0175">Coiled coil</keyword>
<proteinExistence type="predicted"/>
<feature type="compositionally biased region" description="Polar residues" evidence="2">
    <location>
        <begin position="100"/>
        <end position="116"/>
    </location>
</feature>
<gene>
    <name evidence="3" type="ORF">BU16DRAFT_622213</name>
</gene>
<protein>
    <submittedName>
        <fullName evidence="3">Uncharacterized protein</fullName>
    </submittedName>
</protein>
<keyword evidence="4" id="KW-1185">Reference proteome</keyword>
<feature type="region of interest" description="Disordered" evidence="2">
    <location>
        <begin position="23"/>
        <end position="45"/>
    </location>
</feature>
<dbReference type="Proteomes" id="UP000799750">
    <property type="component" value="Unassembled WGS sequence"/>
</dbReference>
<sequence>MSSANRQPPDEVVAYLASVGLYETGPRPSPKKSPNMSGTTATSAKAAVDQTGLIYSRAVEKIAERSKWPSNCIDSTNPHWLTKNPVDVRLALQAMGASPRQDSTNSSKNAVRSSLWSPPHHRLPSSASSVSAVAMLLSRPFAYNATYAYELEGEVQILRDLVKAAEQNAKEKKEEAIIHAGHNNAMREESATKDAKITALQRLLAEVQQNAKTAQEEAAMNAGRANALAEALDDAQDEVACLEKEVNDLKEEEPRDELIQRLTKFWKEHHEDELGFQEELYSIRGAQMKDAREEIACLKKEVNDLKEDRDQMLADNYEENERLALCWETRYNELWEEQNELLLAHDDRTEKVYVRPLKRWFLGALPKRSSNCDEVVEAWMTGNEEAEDDTHDDDDACSDVSSILGLSAIAISEPEETDLKEIGDIDPKIAAIFYGSSNAEEAHAPAELDEAEPALVLPRIEAVASHDEAHPPSSSDRLDNQGWFKARVAKEAAKATANAETGEPIPIKATKAVPAQYFDPSLASHGLEGLDDPFITHEPTVGGAANPPSYSLTIPPARGLVLNMKNNGPVGWVKDYDSLPPTPCPSTKVRANRAPRFVRPSRLNPPTPSTRYSPPHVTIPGIPLPPRRAVKAPGWGSMRPAVSMTAHPFSDPYNPTPPDPFVTAPATPPNPFYWGVEQDEYVERMQMVQRQRQYVANQAAERPHGVMPQMQQQRFVPIQAMEEPRFVPVQAVEGPYGLVPQMEEPVVPIAAVPWGYVPPQDYKAPSGVSNLQRRVRQWW</sequence>
<feature type="region of interest" description="Disordered" evidence="2">
    <location>
        <begin position="598"/>
        <end position="625"/>
    </location>
</feature>
<feature type="region of interest" description="Disordered" evidence="2">
    <location>
        <begin position="96"/>
        <end position="124"/>
    </location>
</feature>
<organism evidence="3 4">
    <name type="scientific">Lophium mytilinum</name>
    <dbReference type="NCBI Taxonomy" id="390894"/>
    <lineage>
        <taxon>Eukaryota</taxon>
        <taxon>Fungi</taxon>
        <taxon>Dikarya</taxon>
        <taxon>Ascomycota</taxon>
        <taxon>Pezizomycotina</taxon>
        <taxon>Dothideomycetes</taxon>
        <taxon>Pleosporomycetidae</taxon>
        <taxon>Mytilinidiales</taxon>
        <taxon>Mytilinidiaceae</taxon>
        <taxon>Lophium</taxon>
    </lineage>
</organism>
<name>A0A6A6QF45_9PEZI</name>
<evidence type="ECO:0000256" key="1">
    <source>
        <dbReference type="SAM" id="Coils"/>
    </source>
</evidence>
<evidence type="ECO:0000256" key="2">
    <source>
        <dbReference type="SAM" id="MobiDB-lite"/>
    </source>
</evidence>
<dbReference type="EMBL" id="MU004197">
    <property type="protein sequence ID" value="KAF2490644.1"/>
    <property type="molecule type" value="Genomic_DNA"/>
</dbReference>
<feature type="coiled-coil region" evidence="1">
    <location>
        <begin position="288"/>
        <end position="315"/>
    </location>
</feature>
<accession>A0A6A6QF45</accession>
<feature type="coiled-coil region" evidence="1">
    <location>
        <begin position="148"/>
        <end position="252"/>
    </location>
</feature>
<feature type="compositionally biased region" description="Polar residues" evidence="2">
    <location>
        <begin position="32"/>
        <end position="43"/>
    </location>
</feature>
<evidence type="ECO:0000313" key="3">
    <source>
        <dbReference type="EMBL" id="KAF2490644.1"/>
    </source>
</evidence>
<reference evidence="3" key="1">
    <citation type="journal article" date="2020" name="Stud. Mycol.">
        <title>101 Dothideomycetes genomes: a test case for predicting lifestyles and emergence of pathogens.</title>
        <authorList>
            <person name="Haridas S."/>
            <person name="Albert R."/>
            <person name="Binder M."/>
            <person name="Bloem J."/>
            <person name="Labutti K."/>
            <person name="Salamov A."/>
            <person name="Andreopoulos B."/>
            <person name="Baker S."/>
            <person name="Barry K."/>
            <person name="Bills G."/>
            <person name="Bluhm B."/>
            <person name="Cannon C."/>
            <person name="Castanera R."/>
            <person name="Culley D."/>
            <person name="Daum C."/>
            <person name="Ezra D."/>
            <person name="Gonzalez J."/>
            <person name="Henrissat B."/>
            <person name="Kuo A."/>
            <person name="Liang C."/>
            <person name="Lipzen A."/>
            <person name="Lutzoni F."/>
            <person name="Magnuson J."/>
            <person name="Mondo S."/>
            <person name="Nolan M."/>
            <person name="Ohm R."/>
            <person name="Pangilinan J."/>
            <person name="Park H.-J."/>
            <person name="Ramirez L."/>
            <person name="Alfaro M."/>
            <person name="Sun H."/>
            <person name="Tritt A."/>
            <person name="Yoshinaga Y."/>
            <person name="Zwiers L.-H."/>
            <person name="Turgeon B."/>
            <person name="Goodwin S."/>
            <person name="Spatafora J."/>
            <person name="Crous P."/>
            <person name="Grigoriev I."/>
        </authorList>
    </citation>
    <scope>NUCLEOTIDE SEQUENCE</scope>
    <source>
        <strain evidence="3">CBS 269.34</strain>
    </source>
</reference>